<evidence type="ECO:0000259" key="7">
    <source>
        <dbReference type="PROSITE" id="PS50883"/>
    </source>
</evidence>
<feature type="domain" description="EAL" evidence="7">
    <location>
        <begin position="401"/>
        <end position="657"/>
    </location>
</feature>
<keyword evidence="10" id="KW-1185">Reference proteome</keyword>
<dbReference type="STRING" id="695939.SAMN00790413_03736"/>
<dbReference type="GO" id="GO:0016020">
    <property type="term" value="C:membrane"/>
    <property type="evidence" value="ECO:0007669"/>
    <property type="project" value="UniProtKB-SubCell"/>
</dbReference>
<keyword evidence="3 6" id="KW-1133">Transmembrane helix</keyword>
<dbReference type="SMART" id="SM00052">
    <property type="entry name" value="EAL"/>
    <property type="match status" value="1"/>
</dbReference>
<dbReference type="EMBL" id="FWWU01000008">
    <property type="protein sequence ID" value="SMB86235.1"/>
    <property type="molecule type" value="Genomic_DNA"/>
</dbReference>
<dbReference type="InterPro" id="IPR052155">
    <property type="entry name" value="Biofilm_reg_signaling"/>
</dbReference>
<feature type="transmembrane region" description="Helical" evidence="6">
    <location>
        <begin position="15"/>
        <end position="33"/>
    </location>
</feature>
<comment type="subcellular location">
    <subcellularLocation>
        <location evidence="1">Membrane</location>
        <topology evidence="1">Multi-pass membrane protein</topology>
    </subcellularLocation>
</comment>
<reference evidence="9 10" key="1">
    <citation type="submission" date="2017-04" db="EMBL/GenBank/DDBJ databases">
        <authorList>
            <person name="Afonso C.L."/>
            <person name="Miller P.J."/>
            <person name="Scott M.A."/>
            <person name="Spackman E."/>
            <person name="Goraichik I."/>
            <person name="Dimitrov K.M."/>
            <person name="Suarez D.L."/>
            <person name="Swayne D.E."/>
        </authorList>
    </citation>
    <scope>NUCLEOTIDE SEQUENCE [LARGE SCALE GENOMIC DNA]</scope>
    <source>
        <strain evidence="9 10">KR-140</strain>
    </source>
</reference>
<evidence type="ECO:0000256" key="4">
    <source>
        <dbReference type="ARBA" id="ARBA00023136"/>
    </source>
</evidence>
<feature type="domain" description="GGDEF" evidence="8">
    <location>
        <begin position="259"/>
        <end position="392"/>
    </location>
</feature>
<evidence type="ECO:0000313" key="9">
    <source>
        <dbReference type="EMBL" id="SMB86235.1"/>
    </source>
</evidence>
<feature type="transmembrane region" description="Helical" evidence="6">
    <location>
        <begin position="192"/>
        <end position="210"/>
    </location>
</feature>
<dbReference type="AlphaFoldDB" id="A0A1W1UYP7"/>
<dbReference type="PROSITE" id="PS50883">
    <property type="entry name" value="EAL"/>
    <property type="match status" value="1"/>
</dbReference>
<gene>
    <name evidence="9" type="ORF">SAMN00790413_03736</name>
</gene>
<dbReference type="Gene3D" id="3.30.70.270">
    <property type="match status" value="1"/>
</dbReference>
<dbReference type="RefSeq" id="WP_170928624.1">
    <property type="nucleotide sequence ID" value="NZ_FWWU01000008.1"/>
</dbReference>
<evidence type="ECO:0000256" key="1">
    <source>
        <dbReference type="ARBA" id="ARBA00004141"/>
    </source>
</evidence>
<dbReference type="CDD" id="cd01949">
    <property type="entry name" value="GGDEF"/>
    <property type="match status" value="1"/>
</dbReference>
<evidence type="ECO:0000259" key="8">
    <source>
        <dbReference type="PROSITE" id="PS50887"/>
    </source>
</evidence>
<accession>A0A1W1UYP7</accession>
<dbReference type="Pfam" id="PF13675">
    <property type="entry name" value="PilJ"/>
    <property type="match status" value="1"/>
</dbReference>
<dbReference type="InterPro" id="IPR035919">
    <property type="entry name" value="EAL_sf"/>
</dbReference>
<proteinExistence type="predicted"/>
<name>A0A1W1UYP7_9DEIO</name>
<protein>
    <submittedName>
        <fullName evidence="9">Diguanylate cyclase (GGDEF) domain-containing protein</fullName>
    </submittedName>
</protein>
<dbReference type="CDD" id="cd01948">
    <property type="entry name" value="EAL"/>
    <property type="match status" value="1"/>
</dbReference>
<dbReference type="Pfam" id="PF00563">
    <property type="entry name" value="EAL"/>
    <property type="match status" value="1"/>
</dbReference>
<dbReference type="InterPro" id="IPR043128">
    <property type="entry name" value="Rev_trsase/Diguanyl_cyclase"/>
</dbReference>
<sequence length="688" mass="75080">MPLPITARWTPRRSYVLALSLVAGLSVAAFMLLNSMIHDQIFTAQVINVSGRQRMLAERTTLFALRLTTTPIGAEREAIRKELRTDLATLLSAHSGLLNKVRAGHESGETLTALQTIYFGLPQSLDVLVQTHVRLVQTVLTTPDNKLSPDLPALQEVLDEGTGDLLTVLDAAVRIHQVDAEQRIETLRRGEIAVLAITLLTLLLEGLLIFRPLERVLQQRDQQLMHDAFHDPLTGLPNRALFLDRLNQAILRRQRYPDAHFAVLFIDCDRFKVINDTLGHGVGDALLIALAARLGTCIRGLDTVARMGGDEFTFLLENLADVQDAVLVAKRVESALKEPLHAAGHLLTIGVSIGVISSDAGHSTPAEVLRDADLAMYHAKARGRGRYEIFTPQLLEQAATLLNIELDLRGAQARGELAVHYQPVVSLLDGKFIGFEALLRWTHPVHGAVSPTAFIPVAEESGLIAELDRFVLRTACLQAVQWQRDYPRQPPLTMSVNVSGRHLQSLDLAEHVATVLSETGLAPHHLKLELTEGVLAAESDDLRRTMSALKALGVQLHIDDFGMGYSNLAYLQRFHANAIKIDRSFINVLGSDGEGVDLIASIVGMARSMHLSVVAEGVETQEQAQLLLQLGCEVAQGFLFSRPVPAPDAGVLLASEIMTAAQPAFQLQDSAPPIESTTSGPFDNTAKI</sequence>
<dbReference type="InterPro" id="IPR000160">
    <property type="entry name" value="GGDEF_dom"/>
</dbReference>
<evidence type="ECO:0000256" key="2">
    <source>
        <dbReference type="ARBA" id="ARBA00022692"/>
    </source>
</evidence>
<keyword evidence="4 6" id="KW-0472">Membrane</keyword>
<dbReference type="PROSITE" id="PS50887">
    <property type="entry name" value="GGDEF"/>
    <property type="match status" value="1"/>
</dbReference>
<dbReference type="PANTHER" id="PTHR44757:SF2">
    <property type="entry name" value="BIOFILM ARCHITECTURE MAINTENANCE PROTEIN MBAA"/>
    <property type="match status" value="1"/>
</dbReference>
<dbReference type="InterPro" id="IPR001633">
    <property type="entry name" value="EAL_dom"/>
</dbReference>
<dbReference type="InterPro" id="IPR029787">
    <property type="entry name" value="Nucleotide_cyclase"/>
</dbReference>
<dbReference type="Proteomes" id="UP000192582">
    <property type="component" value="Unassembled WGS sequence"/>
</dbReference>
<keyword evidence="2 6" id="KW-0812">Transmembrane</keyword>
<organism evidence="9 10">
    <name type="scientific">Deinococcus hopiensis KR-140</name>
    <dbReference type="NCBI Taxonomy" id="695939"/>
    <lineage>
        <taxon>Bacteria</taxon>
        <taxon>Thermotogati</taxon>
        <taxon>Deinococcota</taxon>
        <taxon>Deinococci</taxon>
        <taxon>Deinococcales</taxon>
        <taxon>Deinococcaceae</taxon>
        <taxon>Deinococcus</taxon>
    </lineage>
</organism>
<feature type="region of interest" description="Disordered" evidence="5">
    <location>
        <begin position="669"/>
        <end position="688"/>
    </location>
</feature>
<dbReference type="SUPFAM" id="SSF141868">
    <property type="entry name" value="EAL domain-like"/>
    <property type="match status" value="1"/>
</dbReference>
<dbReference type="Pfam" id="PF00990">
    <property type="entry name" value="GGDEF"/>
    <property type="match status" value="1"/>
</dbReference>
<dbReference type="InterPro" id="IPR029095">
    <property type="entry name" value="NarX-like_N"/>
</dbReference>
<dbReference type="Gene3D" id="3.20.20.450">
    <property type="entry name" value="EAL domain"/>
    <property type="match status" value="1"/>
</dbReference>
<evidence type="ECO:0000256" key="5">
    <source>
        <dbReference type="SAM" id="MobiDB-lite"/>
    </source>
</evidence>
<dbReference type="PANTHER" id="PTHR44757">
    <property type="entry name" value="DIGUANYLATE CYCLASE DGCP"/>
    <property type="match status" value="1"/>
</dbReference>
<dbReference type="SMART" id="SM00267">
    <property type="entry name" value="GGDEF"/>
    <property type="match status" value="1"/>
</dbReference>
<dbReference type="NCBIfam" id="TIGR00254">
    <property type="entry name" value="GGDEF"/>
    <property type="match status" value="1"/>
</dbReference>
<evidence type="ECO:0000313" key="10">
    <source>
        <dbReference type="Proteomes" id="UP000192582"/>
    </source>
</evidence>
<evidence type="ECO:0000256" key="3">
    <source>
        <dbReference type="ARBA" id="ARBA00022989"/>
    </source>
</evidence>
<dbReference type="SUPFAM" id="SSF55073">
    <property type="entry name" value="Nucleotide cyclase"/>
    <property type="match status" value="1"/>
</dbReference>
<evidence type="ECO:0000256" key="6">
    <source>
        <dbReference type="SAM" id="Phobius"/>
    </source>
</evidence>